<evidence type="ECO:0000259" key="1">
    <source>
        <dbReference type="Pfam" id="PF12697"/>
    </source>
</evidence>
<dbReference type="PANTHER" id="PTHR43194:SF2">
    <property type="entry name" value="PEROXISOMAL MEMBRANE PROTEIN LPX1"/>
    <property type="match status" value="1"/>
</dbReference>
<organism evidence="2 3">
    <name type="scientific">Microvirga arsenatis</name>
    <dbReference type="NCBI Taxonomy" id="2692265"/>
    <lineage>
        <taxon>Bacteria</taxon>
        <taxon>Pseudomonadati</taxon>
        <taxon>Pseudomonadota</taxon>
        <taxon>Alphaproteobacteria</taxon>
        <taxon>Hyphomicrobiales</taxon>
        <taxon>Methylobacteriaceae</taxon>
        <taxon>Microvirga</taxon>
    </lineage>
</organism>
<dbReference type="InterPro" id="IPR000073">
    <property type="entry name" value="AB_hydrolase_1"/>
</dbReference>
<gene>
    <name evidence="2" type="ORF">GR303_00740</name>
</gene>
<feature type="domain" description="AB hydrolase-1" evidence="1">
    <location>
        <begin position="33"/>
        <end position="275"/>
    </location>
</feature>
<dbReference type="PANTHER" id="PTHR43194">
    <property type="entry name" value="HYDROLASE ALPHA/BETA FOLD FAMILY"/>
    <property type="match status" value="1"/>
</dbReference>
<name>A0ABW9YRK3_9HYPH</name>
<evidence type="ECO:0000313" key="3">
    <source>
        <dbReference type="Proteomes" id="UP000818323"/>
    </source>
</evidence>
<evidence type="ECO:0000313" key="2">
    <source>
        <dbReference type="EMBL" id="NBJ22884.1"/>
    </source>
</evidence>
<proteinExistence type="predicted"/>
<protein>
    <submittedName>
        <fullName evidence="2">Alpha/beta fold hydrolase</fullName>
    </submittedName>
</protein>
<dbReference type="RefSeq" id="WP_161721495.1">
    <property type="nucleotide sequence ID" value="NZ_JAAAXI010000002.1"/>
</dbReference>
<dbReference type="Gene3D" id="3.40.50.1820">
    <property type="entry name" value="alpha/beta hydrolase"/>
    <property type="match status" value="1"/>
</dbReference>
<keyword evidence="2" id="KW-0378">Hydrolase</keyword>
<reference evidence="2 3" key="1">
    <citation type="submission" date="2020-01" db="EMBL/GenBank/DDBJ databases">
        <title>Microvirga sp. nov., an arsenate reduction bacterium isolated from Tibet hotspring sediments.</title>
        <authorList>
            <person name="Yuan C.-G."/>
        </authorList>
    </citation>
    <scope>NUCLEOTIDE SEQUENCE [LARGE SCALE GENOMIC DNA]</scope>
    <source>
        <strain evidence="2 3">SYSU G3D203</strain>
    </source>
</reference>
<accession>A0ABW9YRK3</accession>
<sequence>MSEPYRDLFVSAADGLRLYARDYGPETGDALPVVCLSGLARSSEDFHDLALALSSDVMRPRRVLSLDYRGRGRSDWDPDWRHYDVKVELNDTLQVLAAAGIDKAVFVGTSRGGLITMGLSAARPTLIAGAVLNDVGPVLEAEGLKRIRGYVGKLPIPRTLDEGVQLLRRISGSQFPGFSDEQWVAMARGTWRESEGKLSLNYDASLMKTLEGLDLEAPLPDLWPLFEGLKPFPVLVIRGSLSDLLSAETVQAMQERHPRLDAVTVPGQGHAPALDGALIETIRSFILRTEASA</sequence>
<dbReference type="SUPFAM" id="SSF53474">
    <property type="entry name" value="alpha/beta-Hydrolases"/>
    <property type="match status" value="1"/>
</dbReference>
<dbReference type="Pfam" id="PF12697">
    <property type="entry name" value="Abhydrolase_6"/>
    <property type="match status" value="1"/>
</dbReference>
<comment type="caution">
    <text evidence="2">The sequence shown here is derived from an EMBL/GenBank/DDBJ whole genome shotgun (WGS) entry which is preliminary data.</text>
</comment>
<dbReference type="Proteomes" id="UP000818323">
    <property type="component" value="Unassembled WGS sequence"/>
</dbReference>
<dbReference type="InterPro" id="IPR029058">
    <property type="entry name" value="AB_hydrolase_fold"/>
</dbReference>
<dbReference type="InterPro" id="IPR050228">
    <property type="entry name" value="Carboxylesterase_BioH"/>
</dbReference>
<keyword evidence="3" id="KW-1185">Reference proteome</keyword>
<dbReference type="EMBL" id="JAAAXJ010000001">
    <property type="protein sequence ID" value="NBJ22884.1"/>
    <property type="molecule type" value="Genomic_DNA"/>
</dbReference>
<dbReference type="GO" id="GO:0016787">
    <property type="term" value="F:hydrolase activity"/>
    <property type="evidence" value="ECO:0007669"/>
    <property type="project" value="UniProtKB-KW"/>
</dbReference>